<dbReference type="AlphaFoldDB" id="A0AAE0MYE5"/>
<reference evidence="1" key="2">
    <citation type="submission" date="2023-06" db="EMBL/GenBank/DDBJ databases">
        <authorList>
            <consortium name="Lawrence Berkeley National Laboratory"/>
            <person name="Haridas S."/>
            <person name="Hensen N."/>
            <person name="Bonometti L."/>
            <person name="Westerberg I."/>
            <person name="Brannstrom I.O."/>
            <person name="Guillou S."/>
            <person name="Cros-Aarteil S."/>
            <person name="Calhoun S."/>
            <person name="Kuo A."/>
            <person name="Mondo S."/>
            <person name="Pangilinan J."/>
            <person name="Riley R."/>
            <person name="Labutti K."/>
            <person name="Andreopoulos B."/>
            <person name="Lipzen A."/>
            <person name="Chen C."/>
            <person name="Yanf M."/>
            <person name="Daum C."/>
            <person name="Ng V."/>
            <person name="Clum A."/>
            <person name="Steindorff A."/>
            <person name="Ohm R."/>
            <person name="Martin F."/>
            <person name="Silar P."/>
            <person name="Natvig D."/>
            <person name="Lalanne C."/>
            <person name="Gautier V."/>
            <person name="Ament-Velasquez S.L."/>
            <person name="Kruys A."/>
            <person name="Hutchinson M.I."/>
            <person name="Powell A.J."/>
            <person name="Barry K."/>
            <person name="Miller A.N."/>
            <person name="Grigoriev I.V."/>
            <person name="Debuchy R."/>
            <person name="Gladieux P."/>
            <person name="Thoren M.H."/>
            <person name="Johannesson H."/>
        </authorList>
    </citation>
    <scope>NUCLEOTIDE SEQUENCE</scope>
    <source>
        <strain evidence="1">CBS 958.72</strain>
    </source>
</reference>
<organism evidence="1 2">
    <name type="scientific">Lasiosphaeria ovina</name>
    <dbReference type="NCBI Taxonomy" id="92902"/>
    <lineage>
        <taxon>Eukaryota</taxon>
        <taxon>Fungi</taxon>
        <taxon>Dikarya</taxon>
        <taxon>Ascomycota</taxon>
        <taxon>Pezizomycotina</taxon>
        <taxon>Sordariomycetes</taxon>
        <taxon>Sordariomycetidae</taxon>
        <taxon>Sordariales</taxon>
        <taxon>Lasiosphaeriaceae</taxon>
        <taxon>Lasiosphaeria</taxon>
    </lineage>
</organism>
<dbReference type="EMBL" id="JAULSN010000011">
    <property type="protein sequence ID" value="KAK3361552.1"/>
    <property type="molecule type" value="Genomic_DNA"/>
</dbReference>
<proteinExistence type="predicted"/>
<name>A0AAE0MYE5_9PEZI</name>
<evidence type="ECO:0000313" key="2">
    <source>
        <dbReference type="Proteomes" id="UP001287356"/>
    </source>
</evidence>
<keyword evidence="2" id="KW-1185">Reference proteome</keyword>
<protein>
    <submittedName>
        <fullName evidence="1">Uncharacterized protein</fullName>
    </submittedName>
</protein>
<dbReference type="Proteomes" id="UP001287356">
    <property type="component" value="Unassembled WGS sequence"/>
</dbReference>
<accession>A0AAE0MYE5</accession>
<comment type="caution">
    <text evidence="1">The sequence shown here is derived from an EMBL/GenBank/DDBJ whole genome shotgun (WGS) entry which is preliminary data.</text>
</comment>
<sequence>MSKPNCSSLSILFTAQLQYLRTQEVALPATTKQHLAHPTIHFPPQTRNHFFVISKATPHASDVRTASKMCEQWYITYEECENDPDCGRGQESFTRHCGANPNPCKPLLQRQATSPGPCMWHNMVRTKGTDNVYEVWNVHYEECAGLSCANETFNLDCHVDDGGRKVTLQRQVTSDGLCVWHNKASRYTS</sequence>
<reference evidence="1" key="1">
    <citation type="journal article" date="2023" name="Mol. Phylogenet. Evol.">
        <title>Genome-scale phylogeny and comparative genomics of the fungal order Sordariales.</title>
        <authorList>
            <person name="Hensen N."/>
            <person name="Bonometti L."/>
            <person name="Westerberg I."/>
            <person name="Brannstrom I.O."/>
            <person name="Guillou S."/>
            <person name="Cros-Aarteil S."/>
            <person name="Calhoun S."/>
            <person name="Haridas S."/>
            <person name="Kuo A."/>
            <person name="Mondo S."/>
            <person name="Pangilinan J."/>
            <person name="Riley R."/>
            <person name="LaButti K."/>
            <person name="Andreopoulos B."/>
            <person name="Lipzen A."/>
            <person name="Chen C."/>
            <person name="Yan M."/>
            <person name="Daum C."/>
            <person name="Ng V."/>
            <person name="Clum A."/>
            <person name="Steindorff A."/>
            <person name="Ohm R.A."/>
            <person name="Martin F."/>
            <person name="Silar P."/>
            <person name="Natvig D.O."/>
            <person name="Lalanne C."/>
            <person name="Gautier V."/>
            <person name="Ament-Velasquez S.L."/>
            <person name="Kruys A."/>
            <person name="Hutchinson M.I."/>
            <person name="Powell A.J."/>
            <person name="Barry K."/>
            <person name="Miller A.N."/>
            <person name="Grigoriev I.V."/>
            <person name="Debuchy R."/>
            <person name="Gladieux P."/>
            <person name="Hiltunen Thoren M."/>
            <person name="Johannesson H."/>
        </authorList>
    </citation>
    <scope>NUCLEOTIDE SEQUENCE</scope>
    <source>
        <strain evidence="1">CBS 958.72</strain>
    </source>
</reference>
<evidence type="ECO:0000313" key="1">
    <source>
        <dbReference type="EMBL" id="KAK3361552.1"/>
    </source>
</evidence>
<gene>
    <name evidence="1" type="ORF">B0T24DRAFT_110434</name>
</gene>